<dbReference type="NCBIfam" id="TIGR01537">
    <property type="entry name" value="portal_HK97"/>
    <property type="match status" value="1"/>
</dbReference>
<dbReference type="InterPro" id="IPR006427">
    <property type="entry name" value="Portal_HK97"/>
</dbReference>
<dbReference type="Pfam" id="PF04860">
    <property type="entry name" value="Phage_portal"/>
    <property type="match status" value="1"/>
</dbReference>
<dbReference type="InterPro" id="IPR006944">
    <property type="entry name" value="Phage/GTA_portal"/>
</dbReference>
<evidence type="ECO:0000313" key="2">
    <source>
        <dbReference type="EMBL" id="BDB95910.1"/>
    </source>
</evidence>
<dbReference type="EMBL" id="AP025225">
    <property type="protein sequence ID" value="BDB95910.1"/>
    <property type="molecule type" value="Genomic_DNA"/>
</dbReference>
<protein>
    <submittedName>
        <fullName evidence="2">Portal protein</fullName>
    </submittedName>
</protein>
<feature type="compositionally biased region" description="Polar residues" evidence="1">
    <location>
        <begin position="405"/>
        <end position="424"/>
    </location>
</feature>
<sequence length="424" mass="47100">MFGILRSKNKKKDLDTKNNGRSTMLSYQSVGQPVWTDPLFQSLVKSSYQRNPVGYRCVTLIARSVSSVPLVLYNNGVRVSEHALLDLVRKPNPLQGYNAFCESAIAYLLLAGNSYIEAVSATNSDIPEELYVLRPDRVRIIPGDKGFPAAYEYSGCGKEKRRVRVNQMSGQSPILHIKLFNPLDDLYGMSPLEVARQSIDFHNTVTGHNIALIQNEGRPSGALIVRNQCGLTDIQRQQLRDDLERLYAGGSNAGKMAVLEGDFEWKEMGLSPKDLDFIEGKNIATSEICQIFGVSTILAGVMNNATFSNYKEARLLLWEETVLPTLDLVLSLLNNWLTPMFGEDLRLGYDPDDIPALSPKREGVWDRIDGADFLTPNEKRSEMGFAPVDGGDALTLLHDKKESGQKNNISNNARKQNIDGSKIA</sequence>
<evidence type="ECO:0000256" key="1">
    <source>
        <dbReference type="SAM" id="MobiDB-lite"/>
    </source>
</evidence>
<dbReference type="RefSeq" id="WP_236865145.1">
    <property type="nucleotide sequence ID" value="NZ_AP025225.1"/>
</dbReference>
<organism evidence="2 3">
    <name type="scientific">Candidatus Hydrogenosomobacter endosymbioticus</name>
    <dbReference type="NCBI Taxonomy" id="2558174"/>
    <lineage>
        <taxon>Bacteria</taxon>
        <taxon>Pseudomonadati</taxon>
        <taxon>Pseudomonadota</taxon>
        <taxon>Alphaproteobacteria</taxon>
        <taxon>Holosporales</taxon>
        <taxon>Holosporaceae</taxon>
        <taxon>Candidatus Hydrogenosomobacter</taxon>
    </lineage>
</organism>
<reference evidence="2" key="1">
    <citation type="submission" date="2021-10" db="EMBL/GenBank/DDBJ databases">
        <title>Genome Sequence of The Candidatus Hydrogeosomobacter endosymbioticus, an Intracellular Bacterial Symbiont of the Anaerobic Ciliate GW7.</title>
        <authorList>
            <person name="Shiohama Y."/>
            <person name="Shinzato N."/>
        </authorList>
    </citation>
    <scope>NUCLEOTIDE SEQUENCE [LARGE SCALE GENOMIC DNA]</scope>
    <source>
        <strain evidence="2">200920</strain>
    </source>
</reference>
<proteinExistence type="predicted"/>
<accession>A0ABM7V828</accession>
<gene>
    <name evidence="2" type="ORF">HYD_0430</name>
</gene>
<feature type="region of interest" description="Disordered" evidence="1">
    <location>
        <begin position="399"/>
        <end position="424"/>
    </location>
</feature>
<keyword evidence="3" id="KW-1185">Reference proteome</keyword>
<evidence type="ECO:0000313" key="3">
    <source>
        <dbReference type="Proteomes" id="UP001320209"/>
    </source>
</evidence>
<name>A0ABM7V828_9PROT</name>
<dbReference type="Proteomes" id="UP001320209">
    <property type="component" value="Chromosome"/>
</dbReference>